<keyword evidence="2" id="KW-1185">Reference proteome</keyword>
<evidence type="ECO:0000313" key="2">
    <source>
        <dbReference type="Proteomes" id="UP001164250"/>
    </source>
</evidence>
<proteinExistence type="predicted"/>
<reference evidence="2" key="1">
    <citation type="journal article" date="2023" name="G3 (Bethesda)">
        <title>Genome assembly and association tests identify interacting loci associated with vigor, precocity, and sex in interspecific pistachio rootstocks.</title>
        <authorList>
            <person name="Palmer W."/>
            <person name="Jacygrad E."/>
            <person name="Sagayaradj S."/>
            <person name="Cavanaugh K."/>
            <person name="Han R."/>
            <person name="Bertier L."/>
            <person name="Beede B."/>
            <person name="Kafkas S."/>
            <person name="Golino D."/>
            <person name="Preece J."/>
            <person name="Michelmore R."/>
        </authorList>
    </citation>
    <scope>NUCLEOTIDE SEQUENCE [LARGE SCALE GENOMIC DNA]</scope>
</reference>
<evidence type="ECO:0000313" key="1">
    <source>
        <dbReference type="EMBL" id="KAJ0099925.1"/>
    </source>
</evidence>
<comment type="caution">
    <text evidence="1">The sequence shown here is derived from an EMBL/GenBank/DDBJ whole genome shotgun (WGS) entry which is preliminary data.</text>
</comment>
<organism evidence="1 2">
    <name type="scientific">Pistacia atlantica</name>
    <dbReference type="NCBI Taxonomy" id="434234"/>
    <lineage>
        <taxon>Eukaryota</taxon>
        <taxon>Viridiplantae</taxon>
        <taxon>Streptophyta</taxon>
        <taxon>Embryophyta</taxon>
        <taxon>Tracheophyta</taxon>
        <taxon>Spermatophyta</taxon>
        <taxon>Magnoliopsida</taxon>
        <taxon>eudicotyledons</taxon>
        <taxon>Gunneridae</taxon>
        <taxon>Pentapetalae</taxon>
        <taxon>rosids</taxon>
        <taxon>malvids</taxon>
        <taxon>Sapindales</taxon>
        <taxon>Anacardiaceae</taxon>
        <taxon>Pistacia</taxon>
    </lineage>
</organism>
<gene>
    <name evidence="1" type="ORF">Patl1_20408</name>
</gene>
<dbReference type="EMBL" id="CM047900">
    <property type="protein sequence ID" value="KAJ0099925.1"/>
    <property type="molecule type" value="Genomic_DNA"/>
</dbReference>
<sequence length="65" mass="7760">MQEKTLLKYYTEIKQAFEEKKAMFPVPTDVKMMQAQEKQVVVHFPFLHMSLLDFSKLVRGRLRSI</sequence>
<dbReference type="Proteomes" id="UP001164250">
    <property type="component" value="Chromosome 4"/>
</dbReference>
<accession>A0ACC1BLV0</accession>
<protein>
    <submittedName>
        <fullName evidence="1">Uncharacterized protein</fullName>
    </submittedName>
</protein>
<name>A0ACC1BLV0_9ROSI</name>